<protein>
    <submittedName>
        <fullName evidence="10">TolC family protein</fullName>
    </submittedName>
</protein>
<feature type="coiled-coil region" evidence="8">
    <location>
        <begin position="159"/>
        <end position="211"/>
    </location>
</feature>
<evidence type="ECO:0000256" key="2">
    <source>
        <dbReference type="ARBA" id="ARBA00007613"/>
    </source>
</evidence>
<dbReference type="InterPro" id="IPR003423">
    <property type="entry name" value="OMP_efflux"/>
</dbReference>
<keyword evidence="7" id="KW-0998">Cell outer membrane</keyword>
<keyword evidence="8" id="KW-0175">Coiled coil</keyword>
<comment type="similarity">
    <text evidence="2">Belongs to the outer membrane factor (OMF) (TC 1.B.17) family.</text>
</comment>
<comment type="subcellular location">
    <subcellularLocation>
        <location evidence="1">Cell outer membrane</location>
    </subcellularLocation>
</comment>
<name>A0ABW5JI99_9BACT</name>
<dbReference type="InterPro" id="IPR051906">
    <property type="entry name" value="TolC-like"/>
</dbReference>
<dbReference type="PANTHER" id="PTHR30026:SF20">
    <property type="entry name" value="OUTER MEMBRANE PROTEIN TOLC"/>
    <property type="match status" value="1"/>
</dbReference>
<dbReference type="SUPFAM" id="SSF56954">
    <property type="entry name" value="Outer membrane efflux proteins (OEP)"/>
    <property type="match status" value="1"/>
</dbReference>
<feature type="signal peptide" evidence="9">
    <location>
        <begin position="1"/>
        <end position="22"/>
    </location>
</feature>
<reference evidence="11" key="1">
    <citation type="journal article" date="2019" name="Int. J. Syst. Evol. Microbiol.">
        <title>The Global Catalogue of Microorganisms (GCM) 10K type strain sequencing project: providing services to taxonomists for standard genome sequencing and annotation.</title>
        <authorList>
            <consortium name="The Broad Institute Genomics Platform"/>
            <consortium name="The Broad Institute Genome Sequencing Center for Infectious Disease"/>
            <person name="Wu L."/>
            <person name="Ma J."/>
        </authorList>
    </citation>
    <scope>NUCLEOTIDE SEQUENCE [LARGE SCALE GENOMIC DNA]</scope>
    <source>
        <strain evidence="11">KCTC 52042</strain>
    </source>
</reference>
<keyword evidence="3" id="KW-0813">Transport</keyword>
<evidence type="ECO:0000256" key="8">
    <source>
        <dbReference type="SAM" id="Coils"/>
    </source>
</evidence>
<evidence type="ECO:0000256" key="6">
    <source>
        <dbReference type="ARBA" id="ARBA00023136"/>
    </source>
</evidence>
<organism evidence="10 11">
    <name type="scientific">Gracilimonas halophila</name>
    <dbReference type="NCBI Taxonomy" id="1834464"/>
    <lineage>
        <taxon>Bacteria</taxon>
        <taxon>Pseudomonadati</taxon>
        <taxon>Balneolota</taxon>
        <taxon>Balneolia</taxon>
        <taxon>Balneolales</taxon>
        <taxon>Balneolaceae</taxon>
        <taxon>Gracilimonas</taxon>
    </lineage>
</organism>
<evidence type="ECO:0000256" key="3">
    <source>
        <dbReference type="ARBA" id="ARBA00022448"/>
    </source>
</evidence>
<evidence type="ECO:0000256" key="7">
    <source>
        <dbReference type="ARBA" id="ARBA00023237"/>
    </source>
</evidence>
<keyword evidence="6" id="KW-0472">Membrane</keyword>
<gene>
    <name evidence="10" type="ORF">ACFSVN_06480</name>
</gene>
<keyword evidence="11" id="KW-1185">Reference proteome</keyword>
<dbReference type="RefSeq" id="WP_390300212.1">
    <property type="nucleotide sequence ID" value="NZ_JBHULI010000024.1"/>
</dbReference>
<dbReference type="Proteomes" id="UP001597460">
    <property type="component" value="Unassembled WGS sequence"/>
</dbReference>
<dbReference type="Pfam" id="PF02321">
    <property type="entry name" value="OEP"/>
    <property type="match status" value="2"/>
</dbReference>
<evidence type="ECO:0000313" key="10">
    <source>
        <dbReference type="EMBL" id="MFD2532085.1"/>
    </source>
</evidence>
<evidence type="ECO:0000256" key="4">
    <source>
        <dbReference type="ARBA" id="ARBA00022452"/>
    </source>
</evidence>
<feature type="chain" id="PRO_5047266567" evidence="9">
    <location>
        <begin position="23"/>
        <end position="459"/>
    </location>
</feature>
<keyword evidence="4" id="KW-1134">Transmembrane beta strand</keyword>
<keyword evidence="5" id="KW-0812">Transmembrane</keyword>
<proteinExistence type="inferred from homology"/>
<evidence type="ECO:0000256" key="5">
    <source>
        <dbReference type="ARBA" id="ARBA00022692"/>
    </source>
</evidence>
<evidence type="ECO:0000256" key="9">
    <source>
        <dbReference type="SAM" id="SignalP"/>
    </source>
</evidence>
<sequence length="459" mass="52201">MKRYISSSLVFAVFLFASSALAQEQRTITLQEAIEIALENNYQLKQARNNLDLADHQIRSEYADFLPSVNGNLSGSRRTGQQFISDRFSEGLDPFVDITSQSISGNLSANIPLFNGFENINSLRASEQSKISDEESLRRSREQVIFNTASNYLQVLLDMELLEIRRENLENSQKQLEQVQAQVEVGSRPTVDLYNQEAQVANEELLLTQQENSLKFSKILLVRQLQIDPMGDYQFTVPEMESEINTEVLESYSLSELIDQALLNRSDLKSTIADIRSLEYQLQIAKNNLLPSVSANAGLSTSYSDQYSLLGESVAFSDQFFDQRINRSFGFSVSIPIFQNWNRMYNIESSKVQLKNAELNLDNSRLQVIQEVTQAYNDYTSYQKQLSASEKSLIASERAFETQQERYNVGSSTLIELSQAQASYVEAQSNYTQATYNLIFQEKLLDYYLGKLSGDSIEF</sequence>
<dbReference type="Gene3D" id="1.20.1600.10">
    <property type="entry name" value="Outer membrane efflux proteins (OEP)"/>
    <property type="match status" value="1"/>
</dbReference>
<keyword evidence="9" id="KW-0732">Signal</keyword>
<dbReference type="EMBL" id="JBHULI010000024">
    <property type="protein sequence ID" value="MFD2532085.1"/>
    <property type="molecule type" value="Genomic_DNA"/>
</dbReference>
<evidence type="ECO:0000313" key="11">
    <source>
        <dbReference type="Proteomes" id="UP001597460"/>
    </source>
</evidence>
<comment type="caution">
    <text evidence="10">The sequence shown here is derived from an EMBL/GenBank/DDBJ whole genome shotgun (WGS) entry which is preliminary data.</text>
</comment>
<dbReference type="PANTHER" id="PTHR30026">
    <property type="entry name" value="OUTER MEMBRANE PROTEIN TOLC"/>
    <property type="match status" value="1"/>
</dbReference>
<evidence type="ECO:0000256" key="1">
    <source>
        <dbReference type="ARBA" id="ARBA00004442"/>
    </source>
</evidence>
<accession>A0ABW5JI99</accession>